<dbReference type="EMBL" id="CAAHFH010000001">
    <property type="protein sequence ID" value="VGO19408.1"/>
    <property type="molecule type" value="Genomic_DNA"/>
</dbReference>
<organism evidence="2 3">
    <name type="scientific">Pontiella sulfatireligans</name>
    <dbReference type="NCBI Taxonomy" id="2750658"/>
    <lineage>
        <taxon>Bacteria</taxon>
        <taxon>Pseudomonadati</taxon>
        <taxon>Kiritimatiellota</taxon>
        <taxon>Kiritimatiellia</taxon>
        <taxon>Kiritimatiellales</taxon>
        <taxon>Pontiellaceae</taxon>
        <taxon>Pontiella</taxon>
    </lineage>
</organism>
<evidence type="ECO:0000313" key="2">
    <source>
        <dbReference type="EMBL" id="VGO19408.1"/>
    </source>
</evidence>
<proteinExistence type="predicted"/>
<name>A0A6C2UH04_9BACT</name>
<keyword evidence="3" id="KW-1185">Reference proteome</keyword>
<accession>A0A6C2UH04</accession>
<dbReference type="Pfam" id="PF20583">
    <property type="entry name" value="DUF6786"/>
    <property type="match status" value="1"/>
</dbReference>
<dbReference type="Proteomes" id="UP000346198">
    <property type="component" value="Unassembled WGS sequence"/>
</dbReference>
<keyword evidence="1" id="KW-0732">Signal</keyword>
<evidence type="ECO:0000313" key="3">
    <source>
        <dbReference type="Proteomes" id="UP000346198"/>
    </source>
</evidence>
<dbReference type="InterPro" id="IPR046713">
    <property type="entry name" value="DUF6786"/>
</dbReference>
<dbReference type="AlphaFoldDB" id="A0A6C2UH04"/>
<reference evidence="2 3" key="1">
    <citation type="submission" date="2019-04" db="EMBL/GenBank/DDBJ databases">
        <authorList>
            <person name="Van Vliet M D."/>
        </authorList>
    </citation>
    <scope>NUCLEOTIDE SEQUENCE [LARGE SCALE GENOMIC DNA]</scope>
    <source>
        <strain evidence="2 3">F21</strain>
    </source>
</reference>
<sequence>MKASFVIVMASALATANLFAEMASGGGHAMILRPRESNPLKSYDGSWESLQQMPVPAWFDDGKIGISPQRSKGVAGSCDADGQVLTIVTYNVQAAPNGFVNSMWEHQKEPYKGDVINSYNDGSPEPGKPPLGPFYEIETSSPATALKPGETMKHVQRTLHFQSSEKLLDPIARRMLGVGLEKIKAANH</sequence>
<protein>
    <submittedName>
        <fullName evidence="2">Uncharacterized protein</fullName>
    </submittedName>
</protein>
<gene>
    <name evidence="2" type="ORF">SCARR_01466</name>
</gene>
<evidence type="ECO:0000256" key="1">
    <source>
        <dbReference type="SAM" id="SignalP"/>
    </source>
</evidence>
<feature type="chain" id="PRO_5025366949" evidence="1">
    <location>
        <begin position="21"/>
        <end position="188"/>
    </location>
</feature>
<feature type="signal peptide" evidence="1">
    <location>
        <begin position="1"/>
        <end position="20"/>
    </location>
</feature>